<reference evidence="2" key="1">
    <citation type="journal article" date="2019" name="Int. J. Syst. Evol. Microbiol.">
        <title>The Global Catalogue of Microorganisms (GCM) 10K type strain sequencing project: providing services to taxonomists for standard genome sequencing and annotation.</title>
        <authorList>
            <consortium name="The Broad Institute Genomics Platform"/>
            <consortium name="The Broad Institute Genome Sequencing Center for Infectious Disease"/>
            <person name="Wu L."/>
            <person name="Ma J."/>
        </authorList>
    </citation>
    <scope>NUCLEOTIDE SEQUENCE [LARGE SCALE GENOMIC DNA]</scope>
    <source>
        <strain evidence="2">CCUG 56401</strain>
    </source>
</reference>
<accession>A0ABW3FMP3</accession>
<keyword evidence="2" id="KW-1185">Reference proteome</keyword>
<dbReference type="RefSeq" id="WP_345601427.1">
    <property type="nucleotide sequence ID" value="NZ_BAABLT010000033.1"/>
</dbReference>
<gene>
    <name evidence="1" type="ORF">ACFQ16_04045</name>
</gene>
<proteinExistence type="predicted"/>
<sequence length="367" mass="40328">MLVLRTTDGEVVSEVRASNVPRFERRINEPGTWSAEVVLGYGGSAAEDLHEWVETGRYSWAVLYGDHVVQAGPVRTWQVADEERKLTVSGAGMAAEFDRRIVRNPRGHTAVTHPSEDLILRNLSVQGLMVELVRANLDQRGYQLPIVLPDPEPGPESITYHAFDLANVWDRVRDLSQREGGPEFEFRPRLVDGGRRLEWVLDIGHPRLGDEDAQLVWDNGAAIGPLDVDVDGSRTPVSRVWVKGTGAGRDLLTGVATAERPGTPPVDVVDTSHVAERRQDVLDSYAHAVLAAGQVPSGRWETTLRLGEPGAQLDEWSLGDAPLISVTGHPWLPNGTYRRRITGCSDKSLTEISLELDTVPPQGKETS</sequence>
<name>A0ABW3FMP3_9PSEU</name>
<dbReference type="EMBL" id="JBHTIW010000002">
    <property type="protein sequence ID" value="MFD0918907.1"/>
    <property type="molecule type" value="Genomic_DNA"/>
</dbReference>
<organism evidence="1 2">
    <name type="scientific">Saccharopolyspora rosea</name>
    <dbReference type="NCBI Taxonomy" id="524884"/>
    <lineage>
        <taxon>Bacteria</taxon>
        <taxon>Bacillati</taxon>
        <taxon>Actinomycetota</taxon>
        <taxon>Actinomycetes</taxon>
        <taxon>Pseudonocardiales</taxon>
        <taxon>Pseudonocardiaceae</taxon>
        <taxon>Saccharopolyspora</taxon>
    </lineage>
</organism>
<protein>
    <recommendedName>
        <fullName evidence="3">Minor tail protein</fullName>
    </recommendedName>
</protein>
<comment type="caution">
    <text evidence="1">The sequence shown here is derived from an EMBL/GenBank/DDBJ whole genome shotgun (WGS) entry which is preliminary data.</text>
</comment>
<evidence type="ECO:0000313" key="2">
    <source>
        <dbReference type="Proteomes" id="UP001597018"/>
    </source>
</evidence>
<dbReference type="Proteomes" id="UP001597018">
    <property type="component" value="Unassembled WGS sequence"/>
</dbReference>
<evidence type="ECO:0008006" key="3">
    <source>
        <dbReference type="Google" id="ProtNLM"/>
    </source>
</evidence>
<evidence type="ECO:0000313" key="1">
    <source>
        <dbReference type="EMBL" id="MFD0918907.1"/>
    </source>
</evidence>